<comment type="caution">
    <text evidence="1">The sequence shown here is derived from an EMBL/GenBank/DDBJ whole genome shotgun (WGS) entry which is preliminary data.</text>
</comment>
<evidence type="ECO:0000313" key="1">
    <source>
        <dbReference type="EMBL" id="KAI3354748.1"/>
    </source>
</evidence>
<gene>
    <name evidence="1" type="ORF">L3Q82_004515</name>
</gene>
<reference evidence="1" key="1">
    <citation type="submission" date="2022-04" db="EMBL/GenBank/DDBJ databases">
        <title>Jade perch genome.</title>
        <authorList>
            <person name="Chao B."/>
        </authorList>
    </citation>
    <scope>NUCLEOTIDE SEQUENCE</scope>
    <source>
        <strain evidence="1">CB-2022</strain>
    </source>
</reference>
<evidence type="ECO:0000313" key="2">
    <source>
        <dbReference type="Proteomes" id="UP000831701"/>
    </source>
</evidence>
<accession>A0ACB8VHM5</accession>
<dbReference type="EMBL" id="CM041551">
    <property type="protein sequence ID" value="KAI3354748.1"/>
    <property type="molecule type" value="Genomic_DNA"/>
</dbReference>
<dbReference type="Proteomes" id="UP000831701">
    <property type="component" value="Chromosome 21"/>
</dbReference>
<protein>
    <submittedName>
        <fullName evidence="1">Uncharacterized protein</fullName>
    </submittedName>
</protein>
<organism evidence="1 2">
    <name type="scientific">Scortum barcoo</name>
    <name type="common">barcoo grunter</name>
    <dbReference type="NCBI Taxonomy" id="214431"/>
    <lineage>
        <taxon>Eukaryota</taxon>
        <taxon>Metazoa</taxon>
        <taxon>Chordata</taxon>
        <taxon>Craniata</taxon>
        <taxon>Vertebrata</taxon>
        <taxon>Euteleostomi</taxon>
        <taxon>Actinopterygii</taxon>
        <taxon>Neopterygii</taxon>
        <taxon>Teleostei</taxon>
        <taxon>Neoteleostei</taxon>
        <taxon>Acanthomorphata</taxon>
        <taxon>Eupercaria</taxon>
        <taxon>Centrarchiformes</taxon>
        <taxon>Terapontoidei</taxon>
        <taxon>Terapontidae</taxon>
        <taxon>Scortum</taxon>
    </lineage>
</organism>
<keyword evidence="2" id="KW-1185">Reference proteome</keyword>
<name>A0ACB8VHM5_9TELE</name>
<proteinExistence type="predicted"/>
<sequence>MCNTLCNDSKSKTNSRPTRLSHGERERGPSCLACPISGQGKGKDVGKLPACNETLDITSQRSGYDPKWFVNQTTRSSGQVMDSCEDMKPHHSGLSPQRGPLPFTVTTDQTSYRVGEAVKVQLQAPASTPFIGFLLQAREVGGQSPVGSFALTTGAARHLTCSQRPKSISNTDCGVSKVCFSQPPNCDPTGNVDCYFMSAMMLSPSDTAVRYEMTGPSDGYISFGFSDDQMMPIRTLQAFVGFVSIWPSVGQMDSVRQIQFHTGTFVSTHKVDISRPQFVRKAEWPHIIKAHGALMLIAWMTTGSLGMMVARYLKGVAKGQNLCGKDIWFLVHVTVMSVTVAATIIAFILSFSYVKSWSGVSTPNLL</sequence>